<keyword evidence="3" id="KW-1185">Reference proteome</keyword>
<organism evidence="2 3">
    <name type="scientific">Planctobacterium marinum</name>
    <dbReference type="NCBI Taxonomy" id="1631968"/>
    <lineage>
        <taxon>Bacteria</taxon>
        <taxon>Pseudomonadati</taxon>
        <taxon>Pseudomonadota</taxon>
        <taxon>Gammaproteobacteria</taxon>
        <taxon>Alteromonadales</taxon>
        <taxon>Alteromonadaceae</taxon>
        <taxon>Planctobacterium</taxon>
    </lineage>
</organism>
<gene>
    <name evidence="2" type="ORF">MACH26_05870</name>
</gene>
<evidence type="ECO:0000256" key="1">
    <source>
        <dbReference type="SAM" id="SignalP"/>
    </source>
</evidence>
<dbReference type="KEGG" id="pmaw:MACH26_05870"/>
<keyword evidence="1" id="KW-0732">Signal</keyword>
<evidence type="ECO:0000313" key="2">
    <source>
        <dbReference type="EMBL" id="BDX05066.1"/>
    </source>
</evidence>
<reference evidence="2" key="1">
    <citation type="submission" date="2023-01" db="EMBL/GenBank/DDBJ databases">
        <title>Complete genome sequence of Planctobacterium marinum strain Dej080120_11.</title>
        <authorList>
            <person name="Ueki S."/>
            <person name="Maruyama F."/>
        </authorList>
    </citation>
    <scope>NUCLEOTIDE SEQUENCE</scope>
    <source>
        <strain evidence="2">Dej080120_11</strain>
    </source>
</reference>
<dbReference type="AlphaFoldDB" id="A0AA48HI17"/>
<accession>A0AA48HI17</accession>
<dbReference type="Proteomes" id="UP001333710">
    <property type="component" value="Chromosome"/>
</dbReference>
<proteinExistence type="predicted"/>
<feature type="signal peptide" evidence="1">
    <location>
        <begin position="1"/>
        <end position="18"/>
    </location>
</feature>
<feature type="chain" id="PRO_5041459297" evidence="1">
    <location>
        <begin position="19"/>
        <end position="289"/>
    </location>
</feature>
<dbReference type="EMBL" id="AP027272">
    <property type="protein sequence ID" value="BDX05066.1"/>
    <property type="molecule type" value="Genomic_DNA"/>
</dbReference>
<name>A0AA48HI17_9ALTE</name>
<sequence length="289" mass="32895">MKRLLLSLLFISSFCAKAQEEMPDHDITMFDLVATADTFAIANPVAIAHRRGYENQPVFIDNNSLYFTRMDDVNADVWLWQMGHEVAITKTLESEYSPTPIPLRKGALSTVRVEHDGTQRLWQINSDGSFELLFSDVKPVGYHVWQEDNVALFVLGQPHRLEVTSLGQATTKLVDDNIGRCLALIPGSSKISYTTEEEGYHQLRTWDFSDSSSAELMKLPEQSQDYAWLNTEQLITSDGEQLLWWDQQQKSWFPVTMPESIQLSGITRLAISPNKRKIAIVHHKNKALN</sequence>
<protein>
    <submittedName>
        <fullName evidence="2">Uncharacterized protein</fullName>
    </submittedName>
</protein>
<evidence type="ECO:0000313" key="3">
    <source>
        <dbReference type="Proteomes" id="UP001333710"/>
    </source>
</evidence>
<dbReference type="SUPFAM" id="SSF82171">
    <property type="entry name" value="DPP6 N-terminal domain-like"/>
    <property type="match status" value="1"/>
</dbReference>
<dbReference type="RefSeq" id="WP_338291018.1">
    <property type="nucleotide sequence ID" value="NZ_AP027272.1"/>
</dbReference>